<dbReference type="SUPFAM" id="SSF52091">
    <property type="entry name" value="SpoIIaa-like"/>
    <property type="match status" value="1"/>
</dbReference>
<evidence type="ECO:0000313" key="7">
    <source>
        <dbReference type="Proteomes" id="UP001597383"/>
    </source>
</evidence>
<comment type="similarity">
    <text evidence="1 4">Belongs to the anti-sigma-factor antagonist family.</text>
</comment>
<dbReference type="InterPro" id="IPR003658">
    <property type="entry name" value="Anti-sigma_ant"/>
</dbReference>
<gene>
    <name evidence="6" type="ORF">ACFSJF_06205</name>
</gene>
<keyword evidence="2" id="KW-0597">Phosphoprotein</keyword>
<dbReference type="InterPro" id="IPR036513">
    <property type="entry name" value="STAS_dom_sf"/>
</dbReference>
<feature type="domain" description="STAS" evidence="5">
    <location>
        <begin position="3"/>
        <end position="114"/>
    </location>
</feature>
<dbReference type="InterPro" id="IPR002645">
    <property type="entry name" value="STAS_dom"/>
</dbReference>
<dbReference type="PANTHER" id="PTHR33495:SF9">
    <property type="entry name" value="ANTI-SIGMA-B FACTOR ANTAGONIST"/>
    <property type="match status" value="1"/>
</dbReference>
<organism evidence="6 7">
    <name type="scientific">Ornithinibacillus salinisoli</name>
    <dbReference type="NCBI Taxonomy" id="1848459"/>
    <lineage>
        <taxon>Bacteria</taxon>
        <taxon>Bacillati</taxon>
        <taxon>Bacillota</taxon>
        <taxon>Bacilli</taxon>
        <taxon>Bacillales</taxon>
        <taxon>Bacillaceae</taxon>
        <taxon>Ornithinibacillus</taxon>
    </lineage>
</organism>
<dbReference type="Gene3D" id="3.30.750.24">
    <property type="entry name" value="STAS domain"/>
    <property type="match status" value="1"/>
</dbReference>
<dbReference type="RefSeq" id="WP_377555925.1">
    <property type="nucleotide sequence ID" value="NZ_JBHUHQ010000012.1"/>
</dbReference>
<reference evidence="7" key="1">
    <citation type="journal article" date="2019" name="Int. J. Syst. Evol. Microbiol.">
        <title>The Global Catalogue of Microorganisms (GCM) 10K type strain sequencing project: providing services to taxonomists for standard genome sequencing and annotation.</title>
        <authorList>
            <consortium name="The Broad Institute Genomics Platform"/>
            <consortium name="The Broad Institute Genome Sequencing Center for Infectious Disease"/>
            <person name="Wu L."/>
            <person name="Ma J."/>
        </authorList>
    </citation>
    <scope>NUCLEOTIDE SEQUENCE [LARGE SCALE GENOMIC DNA]</scope>
    <source>
        <strain evidence="7">R28</strain>
    </source>
</reference>
<dbReference type="NCBIfam" id="TIGR00377">
    <property type="entry name" value="ant_ant_sig"/>
    <property type="match status" value="1"/>
</dbReference>
<keyword evidence="7" id="KW-1185">Reference proteome</keyword>
<evidence type="ECO:0000256" key="1">
    <source>
        <dbReference type="ARBA" id="ARBA00009013"/>
    </source>
</evidence>
<name>A0ABW4W0S2_9BACI</name>
<proteinExistence type="inferred from homology"/>
<protein>
    <recommendedName>
        <fullName evidence="4">Anti-sigma factor antagonist</fullName>
    </recommendedName>
</protein>
<evidence type="ECO:0000256" key="2">
    <source>
        <dbReference type="ARBA" id="ARBA00022553"/>
    </source>
</evidence>
<dbReference type="Proteomes" id="UP001597383">
    <property type="component" value="Unassembled WGS sequence"/>
</dbReference>
<dbReference type="PANTHER" id="PTHR33495">
    <property type="entry name" value="ANTI-SIGMA FACTOR ANTAGONIST TM_1081-RELATED-RELATED"/>
    <property type="match status" value="1"/>
</dbReference>
<dbReference type="Pfam" id="PF01740">
    <property type="entry name" value="STAS"/>
    <property type="match status" value="1"/>
</dbReference>
<evidence type="ECO:0000313" key="6">
    <source>
        <dbReference type="EMBL" id="MFD2043845.1"/>
    </source>
</evidence>
<sequence length="114" mass="12447">MNLEINVTEDSAKILVHLSGEIDVYTAPKLKDTLLQLTSNNGNDIQVDLSQVSYMDSTGLGVFISALKSAKESGSTVTLVNLRERVLRLFQITGLDQIIDINLGERGVKSNGHF</sequence>
<comment type="function">
    <text evidence="3">Positive regulator of sigma-B activity. Non-phosphorylated RsbV binds to RsbW, preventing its association with sigma-B. When phosphorylated, releases RsbW, which is then free to complex with and inactivate sigma-B.</text>
</comment>
<dbReference type="CDD" id="cd07043">
    <property type="entry name" value="STAS_anti-anti-sigma_factors"/>
    <property type="match status" value="1"/>
</dbReference>
<accession>A0ABW4W0S2</accession>
<evidence type="ECO:0000256" key="4">
    <source>
        <dbReference type="RuleBase" id="RU003749"/>
    </source>
</evidence>
<comment type="caution">
    <text evidence="6">The sequence shown here is derived from an EMBL/GenBank/DDBJ whole genome shotgun (WGS) entry which is preliminary data.</text>
</comment>
<dbReference type="EMBL" id="JBHUHQ010000012">
    <property type="protein sequence ID" value="MFD2043845.1"/>
    <property type="molecule type" value="Genomic_DNA"/>
</dbReference>
<evidence type="ECO:0000256" key="3">
    <source>
        <dbReference type="ARBA" id="ARBA00024670"/>
    </source>
</evidence>
<dbReference type="PROSITE" id="PS50801">
    <property type="entry name" value="STAS"/>
    <property type="match status" value="1"/>
</dbReference>
<evidence type="ECO:0000259" key="5">
    <source>
        <dbReference type="PROSITE" id="PS50801"/>
    </source>
</evidence>